<dbReference type="AlphaFoldDB" id="A0A0D2U1L7"/>
<feature type="region of interest" description="Disordered" evidence="1">
    <location>
        <begin position="69"/>
        <end position="98"/>
    </location>
</feature>
<sequence length="98" mass="10691">MEQVDEERVAELNLFIEETATAIFQIHHFVTTQTGQVRDLVDKIQSNTKAIAAWKAMLAHGAAQVQSGAEAQRSAQSQRANIVGAPVGPLRIPRATQQ</sequence>
<accession>A0A0D2U1L7</accession>
<proteinExistence type="predicted"/>
<organism evidence="2 3">
    <name type="scientific">Capsaspora owczarzaki (strain ATCC 30864)</name>
    <dbReference type="NCBI Taxonomy" id="595528"/>
    <lineage>
        <taxon>Eukaryota</taxon>
        <taxon>Filasterea</taxon>
        <taxon>Capsaspora</taxon>
    </lineage>
</organism>
<dbReference type="Proteomes" id="UP000008743">
    <property type="component" value="Unassembled WGS sequence"/>
</dbReference>
<protein>
    <submittedName>
        <fullName evidence="2">Uncharacterized protein</fullName>
    </submittedName>
</protein>
<keyword evidence="3" id="KW-1185">Reference proteome</keyword>
<dbReference type="RefSeq" id="XP_004365502.1">
    <property type="nucleotide sequence ID" value="XM_004365445.2"/>
</dbReference>
<dbReference type="InParanoid" id="A0A0D2U1L7"/>
<feature type="compositionally biased region" description="Low complexity" evidence="1">
    <location>
        <begin position="69"/>
        <end position="80"/>
    </location>
</feature>
<gene>
    <name evidence="2" type="ORF">CAOG_000631</name>
</gene>
<evidence type="ECO:0000313" key="2">
    <source>
        <dbReference type="EMBL" id="KJE89081.1"/>
    </source>
</evidence>
<name>A0A0D2U1L7_CAPO3</name>
<dbReference type="EMBL" id="KE346360">
    <property type="protein sequence ID" value="KJE89081.1"/>
    <property type="molecule type" value="Genomic_DNA"/>
</dbReference>
<reference evidence="3" key="1">
    <citation type="submission" date="2011-02" db="EMBL/GenBank/DDBJ databases">
        <title>The Genome Sequence of Capsaspora owczarzaki ATCC 30864.</title>
        <authorList>
            <person name="Russ C."/>
            <person name="Cuomo C."/>
            <person name="Burger G."/>
            <person name="Gray M.W."/>
            <person name="Holland P.W.H."/>
            <person name="King N."/>
            <person name="Lang F.B.F."/>
            <person name="Roger A.J."/>
            <person name="Ruiz-Trillo I."/>
            <person name="Young S.K."/>
            <person name="Zeng Q."/>
            <person name="Gargeya S."/>
            <person name="Alvarado L."/>
            <person name="Berlin A."/>
            <person name="Chapman S.B."/>
            <person name="Chen Z."/>
            <person name="Freedman E."/>
            <person name="Gellesch M."/>
            <person name="Goldberg J."/>
            <person name="Griggs A."/>
            <person name="Gujja S."/>
            <person name="Heilman E."/>
            <person name="Heiman D."/>
            <person name="Howarth C."/>
            <person name="Mehta T."/>
            <person name="Neiman D."/>
            <person name="Pearson M."/>
            <person name="Roberts A."/>
            <person name="Saif S."/>
            <person name="Shea T."/>
            <person name="Shenoy N."/>
            <person name="Sisk P."/>
            <person name="Stolte C."/>
            <person name="Sykes S."/>
            <person name="White J."/>
            <person name="Yandava C."/>
            <person name="Haas B."/>
            <person name="Nusbaum C."/>
            <person name="Birren B."/>
        </authorList>
    </citation>
    <scope>NUCLEOTIDE SEQUENCE</scope>
    <source>
        <strain evidence="3">ATCC 30864</strain>
    </source>
</reference>
<evidence type="ECO:0000313" key="3">
    <source>
        <dbReference type="Proteomes" id="UP000008743"/>
    </source>
</evidence>
<evidence type="ECO:0000256" key="1">
    <source>
        <dbReference type="SAM" id="MobiDB-lite"/>
    </source>
</evidence>